<evidence type="ECO:0000313" key="2">
    <source>
        <dbReference type="Proteomes" id="UP000673375"/>
    </source>
</evidence>
<dbReference type="RefSeq" id="WP_209555711.1">
    <property type="nucleotide sequence ID" value="NZ_JAEDXU010000001.1"/>
</dbReference>
<protein>
    <submittedName>
        <fullName evidence="1">YdeI/OmpD-associated family protein</fullName>
    </submittedName>
</protein>
<organism evidence="1 2">
    <name type="scientific">Enterococcus larvae</name>
    <dbReference type="NCBI Taxonomy" id="2794352"/>
    <lineage>
        <taxon>Bacteria</taxon>
        <taxon>Bacillati</taxon>
        <taxon>Bacillota</taxon>
        <taxon>Bacilli</taxon>
        <taxon>Lactobacillales</taxon>
        <taxon>Enterococcaceae</taxon>
        <taxon>Enterococcus</taxon>
    </lineage>
</organism>
<proteinExistence type="predicted"/>
<evidence type="ECO:0000313" key="1">
    <source>
        <dbReference type="EMBL" id="MBP1044918.1"/>
    </source>
</evidence>
<dbReference type="Pfam" id="PF13376">
    <property type="entry name" value="OmdA"/>
    <property type="match status" value="1"/>
</dbReference>
<comment type="caution">
    <text evidence="1">The sequence shown here is derived from an EMBL/GenBank/DDBJ whole genome shotgun (WGS) entry which is preliminary data.</text>
</comment>
<gene>
    <name evidence="1" type="ORF">I6N96_01400</name>
</gene>
<dbReference type="EMBL" id="JAEDXU010000001">
    <property type="protein sequence ID" value="MBP1044918.1"/>
    <property type="molecule type" value="Genomic_DNA"/>
</dbReference>
<dbReference type="Proteomes" id="UP000673375">
    <property type="component" value="Unassembled WGS sequence"/>
</dbReference>
<accession>A0ABS4CFC0</accession>
<name>A0ABS4CFC0_9ENTE</name>
<reference evidence="1 2" key="1">
    <citation type="submission" date="2020-12" db="EMBL/GenBank/DDBJ databases">
        <title>Vagococcus allomyrinae sp. nov. and Enterococcus lavae sp. nov., isolated from the larvae of Allomyrina dichotoma.</title>
        <authorList>
            <person name="Lee S.D."/>
        </authorList>
    </citation>
    <scope>NUCLEOTIDE SEQUENCE [LARGE SCALE GENOMIC DNA]</scope>
    <source>
        <strain evidence="1 2">BWM-S5</strain>
    </source>
</reference>
<sequence length="226" mass="26055">MVRSITEKLQLTKYEKKMIIQRPSADYFSDLLFDETSLSDQSVDLIIAFVKDMEEFKQLVDEVKKKKSLKENGLLYVAYPKKGNKMYETYVHRDEIFPSLHVNEEDGYIEGTSLKFNRMVSLDEVFTIVGIKNIVKKNTKKTKSQTVHDYTALIPQVEAVVSASPKAGELFATLTPGYKRGWAQYIFSAKQKATQEKRIKEMIDLLEKGFKSKELYRQSIAQGENQ</sequence>
<keyword evidence="2" id="KW-1185">Reference proteome</keyword>